<proteinExistence type="predicted"/>
<accession>A0AAV7HS94</accession>
<dbReference type="EMBL" id="JAGFBR010000001">
    <property type="protein sequence ID" value="KAH0471099.1"/>
    <property type="molecule type" value="Genomic_DNA"/>
</dbReference>
<comment type="caution">
    <text evidence="1">The sequence shown here is derived from an EMBL/GenBank/DDBJ whole genome shotgun (WGS) entry which is preliminary data.</text>
</comment>
<keyword evidence="2" id="KW-1185">Reference proteome</keyword>
<sequence>MASFLQPLLCVTAPDDAGRNCTGGNNGGSNELSSPEGLRKKKLATTRLSSTSNPFVKHCVKLRLCSSYRRSCGYALVVGLIPIMEVRRFQELNNEELSSIGYFF</sequence>
<evidence type="ECO:0000313" key="1">
    <source>
        <dbReference type="EMBL" id="KAH0471099.1"/>
    </source>
</evidence>
<evidence type="ECO:0000313" key="2">
    <source>
        <dbReference type="Proteomes" id="UP000775213"/>
    </source>
</evidence>
<dbReference type="InterPro" id="IPR029064">
    <property type="entry name" value="Ribosomal_eL30-like_sf"/>
</dbReference>
<protein>
    <submittedName>
        <fullName evidence="1">Uncharacterized protein</fullName>
    </submittedName>
</protein>
<reference evidence="1 2" key="1">
    <citation type="journal article" date="2021" name="Hortic Res">
        <title>Chromosome-scale assembly of the Dendrobium chrysotoxum genome enhances the understanding of orchid evolution.</title>
        <authorList>
            <person name="Zhang Y."/>
            <person name="Zhang G.Q."/>
            <person name="Zhang D."/>
            <person name="Liu X.D."/>
            <person name="Xu X.Y."/>
            <person name="Sun W.H."/>
            <person name="Yu X."/>
            <person name="Zhu X."/>
            <person name="Wang Z.W."/>
            <person name="Zhao X."/>
            <person name="Zhong W.Y."/>
            <person name="Chen H."/>
            <person name="Yin W.L."/>
            <person name="Huang T."/>
            <person name="Niu S.C."/>
            <person name="Liu Z.J."/>
        </authorList>
    </citation>
    <scope>NUCLEOTIDE SEQUENCE [LARGE SCALE GENOMIC DNA]</scope>
    <source>
        <strain evidence="1">Lindl</strain>
    </source>
</reference>
<dbReference type="Proteomes" id="UP000775213">
    <property type="component" value="Unassembled WGS sequence"/>
</dbReference>
<gene>
    <name evidence="1" type="ORF">IEQ34_000822</name>
</gene>
<dbReference type="AlphaFoldDB" id="A0AAV7HS94"/>
<dbReference type="SUPFAM" id="SSF55315">
    <property type="entry name" value="L30e-like"/>
    <property type="match status" value="1"/>
</dbReference>
<name>A0AAV7HS94_DENCH</name>
<organism evidence="1 2">
    <name type="scientific">Dendrobium chrysotoxum</name>
    <name type="common">Orchid</name>
    <dbReference type="NCBI Taxonomy" id="161865"/>
    <lineage>
        <taxon>Eukaryota</taxon>
        <taxon>Viridiplantae</taxon>
        <taxon>Streptophyta</taxon>
        <taxon>Embryophyta</taxon>
        <taxon>Tracheophyta</taxon>
        <taxon>Spermatophyta</taxon>
        <taxon>Magnoliopsida</taxon>
        <taxon>Liliopsida</taxon>
        <taxon>Asparagales</taxon>
        <taxon>Orchidaceae</taxon>
        <taxon>Epidendroideae</taxon>
        <taxon>Malaxideae</taxon>
        <taxon>Dendrobiinae</taxon>
        <taxon>Dendrobium</taxon>
    </lineage>
</organism>